<name>A0A316C2L3_PSESE</name>
<proteinExistence type="predicted"/>
<dbReference type="Proteomes" id="UP000245396">
    <property type="component" value="Unassembled WGS sequence"/>
</dbReference>
<dbReference type="Pfam" id="PF09838">
    <property type="entry name" value="DUF2065"/>
    <property type="match status" value="1"/>
</dbReference>
<sequence length="61" mass="6215">MSDLIVAIGLVLVIEGLIYGGFPDLAKRLAAEVLSLPESALRVAGLASIAVGVGLVWLARG</sequence>
<evidence type="ECO:0000256" key="1">
    <source>
        <dbReference type="SAM" id="Phobius"/>
    </source>
</evidence>
<evidence type="ECO:0008006" key="4">
    <source>
        <dbReference type="Google" id="ProtNLM"/>
    </source>
</evidence>
<keyword evidence="3" id="KW-1185">Reference proteome</keyword>
<evidence type="ECO:0000313" key="2">
    <source>
        <dbReference type="EMBL" id="PWJ83982.1"/>
    </source>
</evidence>
<feature type="transmembrane region" description="Helical" evidence="1">
    <location>
        <begin position="40"/>
        <end position="59"/>
    </location>
</feature>
<dbReference type="RefSeq" id="WP_109613021.1">
    <property type="nucleotide sequence ID" value="NZ_QGGG01000007.1"/>
</dbReference>
<reference evidence="2 3" key="1">
    <citation type="submission" date="2018-05" db="EMBL/GenBank/DDBJ databases">
        <title>Genomic Encyclopedia of Type Strains, Phase IV (KMG-IV): sequencing the most valuable type-strain genomes for metagenomic binning, comparative biology and taxonomic classification.</title>
        <authorList>
            <person name="Goeker M."/>
        </authorList>
    </citation>
    <scope>NUCLEOTIDE SEQUENCE [LARGE SCALE GENOMIC DNA]</scope>
    <source>
        <strain evidence="2 3">DSM 6986</strain>
    </source>
</reference>
<keyword evidence="1" id="KW-0812">Transmembrane</keyword>
<keyword evidence="1" id="KW-0472">Membrane</keyword>
<evidence type="ECO:0000313" key="3">
    <source>
        <dbReference type="Proteomes" id="UP000245396"/>
    </source>
</evidence>
<gene>
    <name evidence="2" type="ORF">C7441_107143</name>
</gene>
<keyword evidence="1" id="KW-1133">Transmembrane helix</keyword>
<comment type="caution">
    <text evidence="2">The sequence shown here is derived from an EMBL/GenBank/DDBJ whole genome shotgun (WGS) entry which is preliminary data.</text>
</comment>
<dbReference type="OrthoDB" id="9815199at2"/>
<dbReference type="AlphaFoldDB" id="A0A316C2L3"/>
<dbReference type="InterPro" id="IPR019201">
    <property type="entry name" value="DUF2065"/>
</dbReference>
<dbReference type="EMBL" id="QGGG01000007">
    <property type="protein sequence ID" value="PWJ83982.1"/>
    <property type="molecule type" value="Genomic_DNA"/>
</dbReference>
<protein>
    <recommendedName>
        <fullName evidence="4">DUF2065 domain-containing protein</fullName>
    </recommendedName>
</protein>
<accession>A0A316C2L3</accession>
<organism evidence="2 3">
    <name type="scientific">Pseudaminobacter salicylatoxidans</name>
    <dbReference type="NCBI Taxonomy" id="93369"/>
    <lineage>
        <taxon>Bacteria</taxon>
        <taxon>Pseudomonadati</taxon>
        <taxon>Pseudomonadota</taxon>
        <taxon>Alphaproteobacteria</taxon>
        <taxon>Hyphomicrobiales</taxon>
        <taxon>Phyllobacteriaceae</taxon>
        <taxon>Pseudaminobacter</taxon>
    </lineage>
</organism>